<comment type="caution">
    <text evidence="3">The sequence shown here is derived from an EMBL/GenBank/DDBJ whole genome shotgun (WGS) entry which is preliminary data.</text>
</comment>
<dbReference type="InterPro" id="IPR032599">
    <property type="entry name" value="YcdB/YcdC_rep_domain"/>
</dbReference>
<dbReference type="Pfam" id="PF16244">
    <property type="entry name" value="DUF4901"/>
    <property type="match status" value="1"/>
</dbReference>
<dbReference type="RefSeq" id="WP_268040700.1">
    <property type="nucleotide sequence ID" value="NZ_JAPQER010000003.1"/>
</dbReference>
<proteinExistence type="predicted"/>
<dbReference type="Proteomes" id="UP001078443">
    <property type="component" value="Unassembled WGS sequence"/>
</dbReference>
<evidence type="ECO:0000313" key="3">
    <source>
        <dbReference type="EMBL" id="MCY6484394.1"/>
    </source>
</evidence>
<evidence type="ECO:0000313" key="4">
    <source>
        <dbReference type="Proteomes" id="UP001078443"/>
    </source>
</evidence>
<sequence length="798" mass="93183">MNKKKIFSLLLTASLLFSSTSYVFAADFKISQPEPAITTTLTASSNSEERNVKISKEQAKKIAKEKLKKYFDITISEQDFKCNINLNSYTINKDNKNYIWHMNWYSNSHNSSKNISLTLDANTGDLISMNNYNYNENNSSIPKLSIEDAKEISNKFIKNINPSEYKLCELSKDKWFSNRGTYSDYSFNYVRNIYGAKYYSNYITVTIDGVTGKIKSYNFNWDKNLKVPPMPKINLREIAESNFKKEMNMELKYKLLQNKYEYQNKDNTKNVKLVYEPSIEKGYSIDANTGKFLTYDSDKNVNTQTAKLNETEIQNLYKNYKKLSNYTKPLEKEEASKLMTNFVKKFYGNGYTIENLSYSENDNSYKSTEKKTWRASFTKKIEVTNPKTNKKVSRTLGGNITLNALNGQILRISNYLSSYYDYDKNFTPKFTWNEGYYKAVDLLGEHYGDKIKNLELNLTHTETIYKENDQKKPERYYRYYFTRKVNNLLYDNDNIYIEFDTKTGQLVSMRCSWDDDISFKNPNNSISIANAKDSFFKKYKPELRFIMKNTSNDNKNPKMELKLVYVLDSPNVYIDAFNTNILNRYDGEEIKFDISHFLNEIKESKYEKEITILAYSGLVDTKDFTLKKEIKNMDLIKTLVDALGYTPYIVDRVETYNKSSALENSKSDSADTNESALTNEDYLKMAKYYGFIDGDIKNFNFEKKVSREEMCKALIKFLNYEKIAECKDTFALNFEDGNKVSKENYGYVSLAKGLKLIELNNNKLNPKQTATMEDLAIGLFRALENKESSRFYPYPLYR</sequence>
<feature type="domain" description="YcdB/YcdC repeated" evidence="2">
    <location>
        <begin position="94"/>
        <end position="221"/>
    </location>
</feature>
<dbReference type="EMBL" id="JAPQER010000003">
    <property type="protein sequence ID" value="MCY6484394.1"/>
    <property type="molecule type" value="Genomic_DNA"/>
</dbReference>
<protein>
    <submittedName>
        <fullName evidence="3">DUF4901 domain-containing protein</fullName>
    </submittedName>
</protein>
<gene>
    <name evidence="3" type="ORF">OW763_08490</name>
</gene>
<keyword evidence="1" id="KW-0732">Signal</keyword>
<organism evidence="3 4">
    <name type="scientific">Clostridium aestuarii</name>
    <dbReference type="NCBI Taxonomy" id="338193"/>
    <lineage>
        <taxon>Bacteria</taxon>
        <taxon>Bacillati</taxon>
        <taxon>Bacillota</taxon>
        <taxon>Clostridia</taxon>
        <taxon>Eubacteriales</taxon>
        <taxon>Clostridiaceae</taxon>
        <taxon>Clostridium</taxon>
    </lineage>
</organism>
<feature type="chain" id="PRO_5046586210" evidence="1">
    <location>
        <begin position="26"/>
        <end position="798"/>
    </location>
</feature>
<name>A0ABT4CZI3_9CLOT</name>
<evidence type="ECO:0000256" key="1">
    <source>
        <dbReference type="SAM" id="SignalP"/>
    </source>
</evidence>
<evidence type="ECO:0000259" key="2">
    <source>
        <dbReference type="Pfam" id="PF16244"/>
    </source>
</evidence>
<feature type="signal peptide" evidence="1">
    <location>
        <begin position="1"/>
        <end position="25"/>
    </location>
</feature>
<keyword evidence="4" id="KW-1185">Reference proteome</keyword>
<accession>A0ABT4CZI3</accession>
<reference evidence="3" key="1">
    <citation type="submission" date="2022-12" db="EMBL/GenBank/DDBJ databases">
        <authorList>
            <person name="Wang J."/>
        </authorList>
    </citation>
    <scope>NUCLEOTIDE SEQUENCE</scope>
    <source>
        <strain evidence="3">HY-45-18</strain>
    </source>
</reference>